<feature type="transmembrane region" description="Helical" evidence="1">
    <location>
        <begin position="414"/>
        <end position="434"/>
    </location>
</feature>
<feature type="transmembrane region" description="Helical" evidence="1">
    <location>
        <begin position="15"/>
        <end position="38"/>
    </location>
</feature>
<dbReference type="RefSeq" id="WP_126814615.1">
    <property type="nucleotide sequence ID" value="NZ_NGKC01000016.1"/>
</dbReference>
<proteinExistence type="predicted"/>
<feature type="transmembrane region" description="Helical" evidence="1">
    <location>
        <begin position="80"/>
        <end position="101"/>
    </location>
</feature>
<dbReference type="PANTHER" id="PTHR38454">
    <property type="entry name" value="INTEGRAL MEMBRANE PROTEIN-RELATED"/>
    <property type="match status" value="1"/>
</dbReference>
<feature type="transmembrane region" description="Helical" evidence="1">
    <location>
        <begin position="228"/>
        <end position="252"/>
    </location>
</feature>
<keyword evidence="3" id="KW-1185">Reference proteome</keyword>
<dbReference type="OrthoDB" id="9815466at2"/>
<dbReference type="AlphaFoldDB" id="A0A430ANY5"/>
<comment type="caution">
    <text evidence="2">The sequence shown here is derived from an EMBL/GenBank/DDBJ whole genome shotgun (WGS) entry which is preliminary data.</text>
</comment>
<organism evidence="2 3">
    <name type="scientific">Vagococcus acidifermentans</name>
    <dbReference type="NCBI Taxonomy" id="564710"/>
    <lineage>
        <taxon>Bacteria</taxon>
        <taxon>Bacillati</taxon>
        <taxon>Bacillota</taxon>
        <taxon>Bacilli</taxon>
        <taxon>Lactobacillales</taxon>
        <taxon>Enterococcaceae</taxon>
        <taxon>Vagococcus</taxon>
    </lineage>
</organism>
<dbReference type="Proteomes" id="UP000286773">
    <property type="component" value="Unassembled WGS sequence"/>
</dbReference>
<accession>A0A430ANY5</accession>
<evidence type="ECO:0000313" key="3">
    <source>
        <dbReference type="Proteomes" id="UP000286773"/>
    </source>
</evidence>
<feature type="transmembrane region" description="Helical" evidence="1">
    <location>
        <begin position="192"/>
        <end position="216"/>
    </location>
</feature>
<reference evidence="2 3" key="1">
    <citation type="submission" date="2017-05" db="EMBL/GenBank/DDBJ databases">
        <title>Vagococcus spp. assemblies.</title>
        <authorList>
            <person name="Gulvik C.A."/>
        </authorList>
    </citation>
    <scope>NUCLEOTIDE SEQUENCE [LARGE SCALE GENOMIC DNA]</scope>
    <source>
        <strain evidence="2 3">LMG 24798</strain>
    </source>
</reference>
<evidence type="ECO:0000313" key="2">
    <source>
        <dbReference type="EMBL" id="RSU09785.1"/>
    </source>
</evidence>
<dbReference type="Pfam" id="PF09586">
    <property type="entry name" value="YfhO"/>
    <property type="match status" value="1"/>
</dbReference>
<gene>
    <name evidence="2" type="ORF">CBF27_11920</name>
</gene>
<dbReference type="PANTHER" id="PTHR38454:SF1">
    <property type="entry name" value="INTEGRAL MEMBRANE PROTEIN"/>
    <property type="match status" value="1"/>
</dbReference>
<sequence>MITSIKHYLKHEGRYLAAAFFIPVAIMFFMYLSLNIYWGSERSVLASDAFSQFANFHASFRNVLHGEQSLFYNWNASLGLNYLALVSYYLGGIFTPLVFFFDNSAMPDALYLLTLLKIGCASVAFWVYAKNTFKLPRWTFVSLSVAYSLMSFITAHSELIMWLDIFLYLPLIILGINRLMDDRKPVTLFVSYLLLFVSNFYFGFMIGVFSVLYFLARLTTQFSRYKRTILPYFTTSLLAGCASMIMILPAVMDLRANGETLTEITQLKTEATAFWDILIKNMIGVFDTTKYGSIPFIYVGLLPLTFCLFFFVTKKIPVKQKLAFGSLFVILIASFYLEPLNLFWHGMHAPNMFLFRYSFLFSFLVIMLAGYGWEKLEPADGGYLAGVFAVLTVLMTLAKFIPDKKSYTFVTIDLYVATIVFLLVYLLVIMFYQLQKLPRKRLAVLLLILMSGEAMLNTNKMLNGILDDWNYASRSLFSAPYKDYKQLVTQADKANGTDFFRLESLAPISSNDAFNYGFSGISMFSSIRNRHSSSVMNDLGFRSRGTNLNIRYQNNTLLMDAFTGIRHNISDQEILKYGFEQIGSQGKYKLFQNSNALPLGMLTDSSIAGLNFPENDNLGAQTALFNQLAGSNETYFTFASPTVIKTSNTTMTHVAENEIKLVEKKPNLAKEVTWEVTVPAGKQAYLSLFPTNFGQLESSTAEVMVNGTAYKTQIGITGQYYNLGYTETETTVVFTVSFYGTKEINLVDPPVLLLDVNAFQRSVDAIQANGLAFSVDGRTATAAVDIDQPQTLLTTIPYDKGWRAYLDGKQITTTAFKDGLLMLDLPKGTHELKLVFLPSGLIAGIVCFVAGTGGFVLFALYCRKKRQLD</sequence>
<keyword evidence="1" id="KW-0472">Membrane</keyword>
<feature type="transmembrane region" description="Helical" evidence="1">
    <location>
        <begin position="291"/>
        <end position="312"/>
    </location>
</feature>
<dbReference type="InterPro" id="IPR018580">
    <property type="entry name" value="Uncharacterised_YfhO"/>
</dbReference>
<evidence type="ECO:0000256" key="1">
    <source>
        <dbReference type="SAM" id="Phobius"/>
    </source>
</evidence>
<feature type="transmembrane region" description="Helical" evidence="1">
    <location>
        <begin position="324"/>
        <end position="347"/>
    </location>
</feature>
<keyword evidence="1" id="KW-0812">Transmembrane</keyword>
<feature type="transmembrane region" description="Helical" evidence="1">
    <location>
        <begin position="835"/>
        <end position="861"/>
    </location>
</feature>
<keyword evidence="1" id="KW-1133">Transmembrane helix</keyword>
<protein>
    <submittedName>
        <fullName evidence="2">Copper ABC transporter permease</fullName>
    </submittedName>
</protein>
<feature type="transmembrane region" description="Helical" evidence="1">
    <location>
        <begin position="160"/>
        <end position="180"/>
    </location>
</feature>
<feature type="transmembrane region" description="Helical" evidence="1">
    <location>
        <begin position="135"/>
        <end position="153"/>
    </location>
</feature>
<feature type="transmembrane region" description="Helical" evidence="1">
    <location>
        <begin position="383"/>
        <end position="402"/>
    </location>
</feature>
<dbReference type="EMBL" id="NGKC01000016">
    <property type="protein sequence ID" value="RSU09785.1"/>
    <property type="molecule type" value="Genomic_DNA"/>
</dbReference>
<name>A0A430ANY5_9ENTE</name>
<feature type="transmembrane region" description="Helical" evidence="1">
    <location>
        <begin position="110"/>
        <end position="129"/>
    </location>
</feature>
<feature type="transmembrane region" description="Helical" evidence="1">
    <location>
        <begin position="353"/>
        <end position="371"/>
    </location>
</feature>